<evidence type="ECO:0000313" key="3">
    <source>
        <dbReference type="Proteomes" id="UP000006671"/>
    </source>
</evidence>
<dbReference type="InParanoid" id="D2VJ71"/>
<keyword evidence="3" id="KW-1185">Reference proteome</keyword>
<organism evidence="3">
    <name type="scientific">Naegleria gruberi</name>
    <name type="common">Amoeba</name>
    <dbReference type="NCBI Taxonomy" id="5762"/>
    <lineage>
        <taxon>Eukaryota</taxon>
        <taxon>Discoba</taxon>
        <taxon>Heterolobosea</taxon>
        <taxon>Tetramitia</taxon>
        <taxon>Eutetramitia</taxon>
        <taxon>Vahlkampfiidae</taxon>
        <taxon>Naegleria</taxon>
    </lineage>
</organism>
<proteinExistence type="predicted"/>
<dbReference type="Proteomes" id="UP000006671">
    <property type="component" value="Unassembled WGS sequence"/>
</dbReference>
<dbReference type="RefSeq" id="XP_002675891.1">
    <property type="nucleotide sequence ID" value="XM_002675845.1"/>
</dbReference>
<evidence type="ECO:0000313" key="2">
    <source>
        <dbReference type="EMBL" id="EFC43147.1"/>
    </source>
</evidence>
<gene>
    <name evidence="2" type="ORF">NAEGRDRAFT_49983</name>
</gene>
<dbReference type="GeneID" id="8853311"/>
<dbReference type="KEGG" id="ngr:NAEGRDRAFT_49983"/>
<accession>D2VJ71</accession>
<dbReference type="EMBL" id="GG738875">
    <property type="protein sequence ID" value="EFC43147.1"/>
    <property type="molecule type" value="Genomic_DNA"/>
</dbReference>
<dbReference type="VEuPathDB" id="AmoebaDB:NAEGRDRAFT_49983"/>
<evidence type="ECO:0000256" key="1">
    <source>
        <dbReference type="SAM" id="MobiDB-lite"/>
    </source>
</evidence>
<feature type="region of interest" description="Disordered" evidence="1">
    <location>
        <begin position="1"/>
        <end position="72"/>
    </location>
</feature>
<feature type="compositionally biased region" description="Polar residues" evidence="1">
    <location>
        <begin position="1"/>
        <end position="12"/>
    </location>
</feature>
<reference evidence="2 3" key="1">
    <citation type="journal article" date="2010" name="Cell">
        <title>The genome of Naegleria gruberi illuminates early eukaryotic versatility.</title>
        <authorList>
            <person name="Fritz-Laylin L.K."/>
            <person name="Prochnik S.E."/>
            <person name="Ginger M.L."/>
            <person name="Dacks J.B."/>
            <person name="Carpenter M.L."/>
            <person name="Field M.C."/>
            <person name="Kuo A."/>
            <person name="Paredez A."/>
            <person name="Chapman J."/>
            <person name="Pham J."/>
            <person name="Shu S."/>
            <person name="Neupane R."/>
            <person name="Cipriano M."/>
            <person name="Mancuso J."/>
            <person name="Tu H."/>
            <person name="Salamov A."/>
            <person name="Lindquist E."/>
            <person name="Shapiro H."/>
            <person name="Lucas S."/>
            <person name="Grigoriev I.V."/>
            <person name="Cande W.Z."/>
            <person name="Fulton C."/>
            <person name="Rokhsar D.S."/>
            <person name="Dawson S.C."/>
        </authorList>
    </citation>
    <scope>NUCLEOTIDE SEQUENCE [LARGE SCALE GENOMIC DNA]</scope>
    <source>
        <strain evidence="2 3">NEG-M</strain>
    </source>
</reference>
<dbReference type="AlphaFoldDB" id="D2VJ71"/>
<sequence>MPSTRTNTSKNQSTKRKHEESTNITDSEPQTKNRKKNKNRDERHDDQEIDNQSIDVLSAKTNSTTTNKKQSRRDQWYAYESSVYRIDVSLLLSRHVTLSLTDILFDYQKIRDETIKVILQNYEETLMVDVNNPNCHSMMSHGQLHLNESIQYKRNQCKIIEDEKCREAYLCVHSKEFTKDSVKKADETLMFSCDGWLIYRCDRMKGDTHAFSTIHGKMIGDKINTKTLYWLGIHDSHCTIRKIEWEIKEIVDKKKENFPEPASKKEIEQELEKLKATPTDYFIPNRVLVVDYPFIDANSGVQGNLQFQPPHAQTAFQESPIQDNETNPTNLPFQSDGHGEWTDNSETIQSGDDFENKKSPCPWGNDMYSAVLSPIQDNTQTILPAQVDCSGTEEPVASNFDLLPILDEFDSEMKLQSSDLVDNILNILYC</sequence>
<protein>
    <submittedName>
        <fullName evidence="2">Predicted protein</fullName>
    </submittedName>
</protein>
<name>D2VJ71_NAEGR</name>